<dbReference type="GO" id="GO:0016810">
    <property type="term" value="F:hydrolase activity, acting on carbon-nitrogen (but not peptide) bonds"/>
    <property type="evidence" value="ECO:0007669"/>
    <property type="project" value="InterPro"/>
</dbReference>
<organism evidence="1">
    <name type="scientific">marine metagenome</name>
    <dbReference type="NCBI Taxonomy" id="408172"/>
    <lineage>
        <taxon>unclassified sequences</taxon>
        <taxon>metagenomes</taxon>
        <taxon>ecological metagenomes</taxon>
    </lineage>
</organism>
<sequence length="88" mass="9332">MTLFTLLSLLITPGLAMPQAPEGPTTVLTNANVIDATGSPVQQGMTVVITGNTISSITRGTYQPNGNEERIIDLDGAYVVPGFWNMHT</sequence>
<protein>
    <recommendedName>
        <fullName evidence="2">Amidohydrolase-related domain-containing protein</fullName>
    </recommendedName>
</protein>
<dbReference type="Gene3D" id="2.30.40.10">
    <property type="entry name" value="Urease, subunit C, domain 1"/>
    <property type="match status" value="1"/>
</dbReference>
<reference evidence="1" key="1">
    <citation type="submission" date="2018-05" db="EMBL/GenBank/DDBJ databases">
        <authorList>
            <person name="Lanie J.A."/>
            <person name="Ng W.-L."/>
            <person name="Kazmierczak K.M."/>
            <person name="Andrzejewski T.M."/>
            <person name="Davidsen T.M."/>
            <person name="Wayne K.J."/>
            <person name="Tettelin H."/>
            <person name="Glass J.I."/>
            <person name="Rusch D."/>
            <person name="Podicherti R."/>
            <person name="Tsui H.-C.T."/>
            <person name="Winkler M.E."/>
        </authorList>
    </citation>
    <scope>NUCLEOTIDE SEQUENCE</scope>
</reference>
<feature type="non-terminal residue" evidence="1">
    <location>
        <position position="88"/>
    </location>
</feature>
<name>A0A382TBP5_9ZZZZ</name>
<dbReference type="InterPro" id="IPR011059">
    <property type="entry name" value="Metal-dep_hydrolase_composite"/>
</dbReference>
<dbReference type="EMBL" id="UINC01135020">
    <property type="protein sequence ID" value="SVD18917.1"/>
    <property type="molecule type" value="Genomic_DNA"/>
</dbReference>
<dbReference type="AlphaFoldDB" id="A0A382TBP5"/>
<gene>
    <name evidence="1" type="ORF">METZ01_LOCUS371771</name>
</gene>
<evidence type="ECO:0000313" key="1">
    <source>
        <dbReference type="EMBL" id="SVD18917.1"/>
    </source>
</evidence>
<proteinExistence type="predicted"/>
<evidence type="ECO:0008006" key="2">
    <source>
        <dbReference type="Google" id="ProtNLM"/>
    </source>
</evidence>
<dbReference type="SUPFAM" id="SSF51338">
    <property type="entry name" value="Composite domain of metallo-dependent hydrolases"/>
    <property type="match status" value="1"/>
</dbReference>
<accession>A0A382TBP5</accession>